<evidence type="ECO:0000313" key="10">
    <source>
        <dbReference type="Proteomes" id="UP000231480"/>
    </source>
</evidence>
<evidence type="ECO:0000256" key="7">
    <source>
        <dbReference type="ARBA" id="ARBA00023136"/>
    </source>
</evidence>
<evidence type="ECO:0000256" key="5">
    <source>
        <dbReference type="ARBA" id="ARBA00022692"/>
    </source>
</evidence>
<evidence type="ECO:0008006" key="11">
    <source>
        <dbReference type="Google" id="ProtNLM"/>
    </source>
</evidence>
<dbReference type="GO" id="GO:0055085">
    <property type="term" value="P:transmembrane transport"/>
    <property type="evidence" value="ECO:0007669"/>
    <property type="project" value="TreeGrafter"/>
</dbReference>
<keyword evidence="6 8" id="KW-1133">Transmembrane helix</keyword>
<comment type="caution">
    <text evidence="9">The sequence shown here is derived from an EMBL/GenBank/DDBJ whole genome shotgun (WGS) entry which is preliminary data.</text>
</comment>
<dbReference type="Pfam" id="PF01594">
    <property type="entry name" value="AI-2E_transport"/>
    <property type="match status" value="2"/>
</dbReference>
<proteinExistence type="inferred from homology"/>
<feature type="transmembrane region" description="Helical" evidence="8">
    <location>
        <begin position="126"/>
        <end position="145"/>
    </location>
</feature>
<feature type="transmembrane region" description="Helical" evidence="8">
    <location>
        <begin position="34"/>
        <end position="53"/>
    </location>
</feature>
<dbReference type="PANTHER" id="PTHR21716">
    <property type="entry name" value="TRANSMEMBRANE PROTEIN"/>
    <property type="match status" value="1"/>
</dbReference>
<feature type="transmembrane region" description="Helical" evidence="8">
    <location>
        <begin position="276"/>
        <end position="307"/>
    </location>
</feature>
<dbReference type="Proteomes" id="UP000231480">
    <property type="component" value="Unassembled WGS sequence"/>
</dbReference>
<evidence type="ECO:0000313" key="9">
    <source>
        <dbReference type="EMBL" id="PIP17109.1"/>
    </source>
</evidence>
<evidence type="ECO:0000256" key="1">
    <source>
        <dbReference type="ARBA" id="ARBA00004651"/>
    </source>
</evidence>
<protein>
    <recommendedName>
        <fullName evidence="11">AI-2E family transporter</fullName>
    </recommendedName>
</protein>
<gene>
    <name evidence="9" type="ORF">COX44_01740</name>
</gene>
<name>A0A2G9YCY4_9BACT</name>
<dbReference type="AlphaFoldDB" id="A0A2G9YCY4"/>
<keyword evidence="5 8" id="KW-0812">Transmembrane</keyword>
<reference evidence="9 10" key="1">
    <citation type="submission" date="2017-09" db="EMBL/GenBank/DDBJ databases">
        <title>Depth-based differentiation of microbial function through sediment-hosted aquifers and enrichment of novel symbionts in the deep terrestrial subsurface.</title>
        <authorList>
            <person name="Probst A.J."/>
            <person name="Ladd B."/>
            <person name="Jarett J.K."/>
            <person name="Geller-Mcgrath D.E."/>
            <person name="Sieber C.M."/>
            <person name="Emerson J.B."/>
            <person name="Anantharaman K."/>
            <person name="Thomas B.C."/>
            <person name="Malmstrom R."/>
            <person name="Stieglmeier M."/>
            <person name="Klingl A."/>
            <person name="Woyke T."/>
            <person name="Ryan C.M."/>
            <person name="Banfield J.F."/>
        </authorList>
    </citation>
    <scope>NUCLEOTIDE SEQUENCE [LARGE SCALE GENOMIC DNA]</scope>
    <source>
        <strain evidence="9">CG23_combo_of_CG06-09_8_20_14_all_37_13</strain>
    </source>
</reference>
<keyword evidence="4" id="KW-1003">Cell membrane</keyword>
<accession>A0A2G9YCY4</accession>
<evidence type="ECO:0000256" key="6">
    <source>
        <dbReference type="ARBA" id="ARBA00022989"/>
    </source>
</evidence>
<feature type="transmembrane region" description="Helical" evidence="8">
    <location>
        <begin position="60"/>
        <end position="81"/>
    </location>
</feature>
<keyword evidence="3" id="KW-0813">Transport</keyword>
<feature type="transmembrane region" description="Helical" evidence="8">
    <location>
        <begin position="236"/>
        <end position="256"/>
    </location>
</feature>
<dbReference type="PANTHER" id="PTHR21716:SF53">
    <property type="entry name" value="PERMEASE PERM-RELATED"/>
    <property type="match status" value="1"/>
</dbReference>
<organism evidence="9 10">
    <name type="scientific">Candidatus Portnoybacteria bacterium CG23_combo_of_CG06-09_8_20_14_all_37_13</name>
    <dbReference type="NCBI Taxonomy" id="1974819"/>
    <lineage>
        <taxon>Bacteria</taxon>
        <taxon>Candidatus Portnoyibacteriota</taxon>
    </lineage>
</organism>
<evidence type="ECO:0000256" key="4">
    <source>
        <dbReference type="ARBA" id="ARBA00022475"/>
    </source>
</evidence>
<evidence type="ECO:0000256" key="8">
    <source>
        <dbReference type="SAM" id="Phobius"/>
    </source>
</evidence>
<dbReference type="EMBL" id="PCRH01000039">
    <property type="protein sequence ID" value="PIP17109.1"/>
    <property type="molecule type" value="Genomic_DNA"/>
</dbReference>
<keyword evidence="7 8" id="KW-0472">Membrane</keyword>
<evidence type="ECO:0000256" key="3">
    <source>
        <dbReference type="ARBA" id="ARBA00022448"/>
    </source>
</evidence>
<feature type="transmembrane region" description="Helical" evidence="8">
    <location>
        <begin position="12"/>
        <end position="28"/>
    </location>
</feature>
<feature type="transmembrane region" description="Helical" evidence="8">
    <location>
        <begin position="208"/>
        <end position="229"/>
    </location>
</feature>
<feature type="transmembrane region" description="Helical" evidence="8">
    <location>
        <begin position="179"/>
        <end position="202"/>
    </location>
</feature>
<sequence length="319" mass="35281">MSEKIEITAGNILRIVVVLLVLLFVFLIRDVVLLFLVAMVIVFALNPLIDWLGKRRVPRFLSTFLIFAIGLGFVGLLGYFITPPLIQEISELAIGLPAYLSQLPFQLKTDYIQNILEKIPGFLITVPARISSIIVILIIAFYLLAQKQGIKKFLKAFTPVKHQDYVFDLSDRIQKKISFWFLGQLTSCLFVGILTFIGLFLLKMPYALLLATIIGISEIVPFGPIIGFIPAAILGFAQSTLTGILVGILYLVIHQIENHIIVPQVMRKAIGLNPVLIILALLIGAKIAGILGLLIAIPAAAAFSVLIKDFMSKRKKYGQ</sequence>
<comment type="similarity">
    <text evidence="2">Belongs to the autoinducer-2 exporter (AI-2E) (TC 2.A.86) family.</text>
</comment>
<comment type="subcellular location">
    <subcellularLocation>
        <location evidence="1">Cell membrane</location>
        <topology evidence="1">Multi-pass membrane protein</topology>
    </subcellularLocation>
</comment>
<evidence type="ECO:0000256" key="2">
    <source>
        <dbReference type="ARBA" id="ARBA00009773"/>
    </source>
</evidence>
<dbReference type="InterPro" id="IPR002549">
    <property type="entry name" value="AI-2E-like"/>
</dbReference>
<dbReference type="GO" id="GO:0005886">
    <property type="term" value="C:plasma membrane"/>
    <property type="evidence" value="ECO:0007669"/>
    <property type="project" value="UniProtKB-SubCell"/>
</dbReference>